<organism evidence="3 4">
    <name type="scientific">Litoribrevibacter euphylliae</name>
    <dbReference type="NCBI Taxonomy" id="1834034"/>
    <lineage>
        <taxon>Bacteria</taxon>
        <taxon>Pseudomonadati</taxon>
        <taxon>Pseudomonadota</taxon>
        <taxon>Gammaproteobacteria</taxon>
        <taxon>Oceanospirillales</taxon>
        <taxon>Oceanospirillaceae</taxon>
        <taxon>Litoribrevibacter</taxon>
    </lineage>
</organism>
<evidence type="ECO:0000259" key="2">
    <source>
        <dbReference type="Pfam" id="PF14219"/>
    </source>
</evidence>
<dbReference type="Pfam" id="PF14219">
    <property type="entry name" value="DUF4328"/>
    <property type="match status" value="1"/>
</dbReference>
<dbReference type="Proteomes" id="UP001595476">
    <property type="component" value="Unassembled WGS sequence"/>
</dbReference>
<keyword evidence="1" id="KW-1133">Transmembrane helix</keyword>
<dbReference type="InterPro" id="IPR025565">
    <property type="entry name" value="DUF4328"/>
</dbReference>
<evidence type="ECO:0000256" key="1">
    <source>
        <dbReference type="SAM" id="Phobius"/>
    </source>
</evidence>
<keyword evidence="1" id="KW-0812">Transmembrane</keyword>
<feature type="transmembrane region" description="Helical" evidence="1">
    <location>
        <begin position="148"/>
        <end position="170"/>
    </location>
</feature>
<gene>
    <name evidence="3" type="ORF">ACFOEK_03245</name>
</gene>
<name>A0ABV7H8J3_9GAMM</name>
<evidence type="ECO:0000313" key="3">
    <source>
        <dbReference type="EMBL" id="MFC3150032.1"/>
    </source>
</evidence>
<dbReference type="RefSeq" id="WP_386716087.1">
    <property type="nucleotide sequence ID" value="NZ_JBHRSZ010000002.1"/>
</dbReference>
<proteinExistence type="predicted"/>
<accession>A0ABV7H8J3</accession>
<protein>
    <submittedName>
        <fullName evidence="3">DUF4328 domain-containing protein</fullName>
    </submittedName>
</protein>
<keyword evidence="1" id="KW-0472">Membrane</keyword>
<dbReference type="EMBL" id="JBHRSZ010000002">
    <property type="protein sequence ID" value="MFC3150032.1"/>
    <property type="molecule type" value="Genomic_DNA"/>
</dbReference>
<feature type="transmembrane region" description="Helical" evidence="1">
    <location>
        <begin position="20"/>
        <end position="38"/>
    </location>
</feature>
<feature type="transmembrane region" description="Helical" evidence="1">
    <location>
        <begin position="191"/>
        <end position="213"/>
    </location>
</feature>
<keyword evidence="4" id="KW-1185">Reference proteome</keyword>
<feature type="transmembrane region" description="Helical" evidence="1">
    <location>
        <begin position="111"/>
        <end position="128"/>
    </location>
</feature>
<feature type="transmembrane region" description="Helical" evidence="1">
    <location>
        <begin position="70"/>
        <end position="90"/>
    </location>
</feature>
<sequence>MPNKESNYRDASSLTSWVRYSLYAQIVVALIMIGSNYLEYQLLSDYQNGVYTSQEQAVADGEASDQRQQMVAYLYFAVFIISGFLILRWIHRSNYNARQLGAKDMKFTPGWSIGYYFIPILTLWKPYQAMEEIWKASHNPNDWQSEEASSILGLWWLLWIISNILGHIVFRMSSSANELSELMNINLMSQALEVLTIPLVLVFLAIVNTVYAAQRSAYQNADQPIPQPAVAAAE</sequence>
<feature type="domain" description="DUF4328" evidence="2">
    <location>
        <begin position="62"/>
        <end position="210"/>
    </location>
</feature>
<reference evidence="4" key="1">
    <citation type="journal article" date="2019" name="Int. J. Syst. Evol. Microbiol.">
        <title>The Global Catalogue of Microorganisms (GCM) 10K type strain sequencing project: providing services to taxonomists for standard genome sequencing and annotation.</title>
        <authorList>
            <consortium name="The Broad Institute Genomics Platform"/>
            <consortium name="The Broad Institute Genome Sequencing Center for Infectious Disease"/>
            <person name="Wu L."/>
            <person name="Ma J."/>
        </authorList>
    </citation>
    <scope>NUCLEOTIDE SEQUENCE [LARGE SCALE GENOMIC DNA]</scope>
    <source>
        <strain evidence="4">KCTC 52438</strain>
    </source>
</reference>
<evidence type="ECO:0000313" key="4">
    <source>
        <dbReference type="Proteomes" id="UP001595476"/>
    </source>
</evidence>
<comment type="caution">
    <text evidence="3">The sequence shown here is derived from an EMBL/GenBank/DDBJ whole genome shotgun (WGS) entry which is preliminary data.</text>
</comment>